<reference evidence="2 3" key="1">
    <citation type="submission" date="2015-07" db="EMBL/GenBank/DDBJ databases">
        <title>The genome of Melipona quadrifasciata.</title>
        <authorList>
            <person name="Pan H."/>
            <person name="Kapheim K."/>
        </authorList>
    </citation>
    <scope>NUCLEOTIDE SEQUENCE [LARGE SCALE GENOMIC DNA]</scope>
    <source>
        <strain evidence="2">0111107301</strain>
        <tissue evidence="2">Whole body</tissue>
    </source>
</reference>
<dbReference type="Proteomes" id="UP000053105">
    <property type="component" value="Unassembled WGS sequence"/>
</dbReference>
<evidence type="ECO:0000313" key="3">
    <source>
        <dbReference type="Proteomes" id="UP000053105"/>
    </source>
</evidence>
<evidence type="ECO:0000313" key="2">
    <source>
        <dbReference type="EMBL" id="KOX73913.1"/>
    </source>
</evidence>
<protein>
    <submittedName>
        <fullName evidence="2">Uncharacterized protein</fullName>
    </submittedName>
</protein>
<feature type="region of interest" description="Disordered" evidence="1">
    <location>
        <begin position="150"/>
        <end position="172"/>
    </location>
</feature>
<gene>
    <name evidence="2" type="ORF">WN51_13991</name>
</gene>
<sequence>MKKYRTKGCSDEHLLSPWETRLENKDSGRTALLGSRAGHGNVHMLTQILKPVRSLPRLISGADGSDSLPQTLVVTKPTRLVRTHPSGVPHTLLLNVEDRFGRPEANMNFRYAKCHGMPPTTRTLTLCETNSSTLAEKDLEFQSIYIDANLKIKQPPPPPPQQQQQQQQQRGIKQRLMTVETMARDTAVDELIARELGPTKFMEGCADLLPGIVDQGKNSFVVILKFKRLDRGCCRGASATAQRSLLVISVLITPDANDACIARQKLRQPSNDETKYSSHRKGAQPATFERSRSIPWYLATGATGLMLHRCSDPTIPRLRVSNTRLAQAASGCAPSVEVLPICDVAANKAKCGNTAKMRAPTSLAGSYTSICDITFCQRIYSSSEEVHFVRCGKDGNHLGFGLVRFFMNSKHICSINAC</sequence>
<accession>A0A0M9A1D7</accession>
<name>A0A0M9A1D7_9HYME</name>
<evidence type="ECO:0000256" key="1">
    <source>
        <dbReference type="SAM" id="MobiDB-lite"/>
    </source>
</evidence>
<dbReference type="AlphaFoldDB" id="A0A0M9A1D7"/>
<organism evidence="2 3">
    <name type="scientific">Melipona quadrifasciata</name>
    <dbReference type="NCBI Taxonomy" id="166423"/>
    <lineage>
        <taxon>Eukaryota</taxon>
        <taxon>Metazoa</taxon>
        <taxon>Ecdysozoa</taxon>
        <taxon>Arthropoda</taxon>
        <taxon>Hexapoda</taxon>
        <taxon>Insecta</taxon>
        <taxon>Pterygota</taxon>
        <taxon>Neoptera</taxon>
        <taxon>Endopterygota</taxon>
        <taxon>Hymenoptera</taxon>
        <taxon>Apocrita</taxon>
        <taxon>Aculeata</taxon>
        <taxon>Apoidea</taxon>
        <taxon>Anthophila</taxon>
        <taxon>Apidae</taxon>
        <taxon>Melipona</taxon>
    </lineage>
</organism>
<dbReference type="EMBL" id="KQ435794">
    <property type="protein sequence ID" value="KOX73913.1"/>
    <property type="molecule type" value="Genomic_DNA"/>
</dbReference>
<keyword evidence="3" id="KW-1185">Reference proteome</keyword>
<proteinExistence type="predicted"/>